<dbReference type="Pfam" id="PF01019">
    <property type="entry name" value="G_glu_transpept"/>
    <property type="match status" value="1"/>
</dbReference>
<dbReference type="InterPro" id="IPR013658">
    <property type="entry name" value="SGL"/>
</dbReference>
<dbReference type="InParanoid" id="E4X8V5"/>
<evidence type="ECO:0000256" key="2">
    <source>
        <dbReference type="PIRSR" id="PIRSR600101-1"/>
    </source>
</evidence>
<dbReference type="Gene3D" id="3.60.20.40">
    <property type="match status" value="1"/>
</dbReference>
<feature type="binding site" evidence="3">
    <location>
        <position position="864"/>
    </location>
    <ligand>
        <name>L-glutamate</name>
        <dbReference type="ChEBI" id="CHEBI:29985"/>
    </ligand>
</feature>
<evidence type="ECO:0000256" key="3">
    <source>
        <dbReference type="PIRSR" id="PIRSR600101-2"/>
    </source>
</evidence>
<comment type="function">
    <text evidence="4">Cleaves the gamma-glutamyl peptide bond of glutathione and glutathione conjugates.</text>
</comment>
<feature type="binding site" evidence="3">
    <location>
        <position position="482"/>
    </location>
    <ligand>
        <name>L-glutamate</name>
        <dbReference type="ChEBI" id="CHEBI:29985"/>
    </ligand>
</feature>
<name>E4X8V5_OIKDI</name>
<gene>
    <name evidence="8" type="ORF">GSOID_T00004588001</name>
</gene>
<evidence type="ECO:0000256" key="6">
    <source>
        <dbReference type="SAM" id="SignalP"/>
    </source>
</evidence>
<feature type="signal peptide" evidence="6">
    <location>
        <begin position="1"/>
        <end position="16"/>
    </location>
</feature>
<feature type="binding site" evidence="3">
    <location>
        <position position="812"/>
    </location>
    <ligand>
        <name>L-glutamate</name>
        <dbReference type="ChEBI" id="CHEBI:29985"/>
    </ligand>
</feature>
<dbReference type="GO" id="GO:0103068">
    <property type="term" value="F:leukotriene C4 gamma-glutamyl transferase activity"/>
    <property type="evidence" value="ECO:0007669"/>
    <property type="project" value="UniProtKB-EC"/>
</dbReference>
<comment type="subcellular location">
    <subcellularLocation>
        <location evidence="4">Membrane</location>
        <topology evidence="4">Single-pass type II membrane protein</topology>
    </subcellularLocation>
</comment>
<proteinExistence type="inferred from homology"/>
<dbReference type="InterPro" id="IPR029055">
    <property type="entry name" value="Ntn_hydrolases_N"/>
</dbReference>
<comment type="catalytic activity">
    <reaction evidence="4">
        <text>an S-substituted glutathione + H2O = an S-substituted L-cysteinylglycine + L-glutamate</text>
        <dbReference type="Rhea" id="RHEA:59468"/>
        <dbReference type="ChEBI" id="CHEBI:15377"/>
        <dbReference type="ChEBI" id="CHEBI:29985"/>
        <dbReference type="ChEBI" id="CHEBI:90779"/>
        <dbReference type="ChEBI" id="CHEBI:143103"/>
        <dbReference type="EC" id="3.4.19.13"/>
    </reaction>
</comment>
<dbReference type="InterPro" id="IPR043137">
    <property type="entry name" value="GGT_ssub_C"/>
</dbReference>
<comment type="pathway">
    <text evidence="4">Sulfur metabolism; glutathione metabolism.</text>
</comment>
<feature type="transmembrane region" description="Helical" evidence="4">
    <location>
        <begin position="364"/>
        <end position="385"/>
    </location>
</feature>
<feature type="binding site" evidence="3">
    <location>
        <begin position="840"/>
        <end position="841"/>
    </location>
    <ligand>
        <name>L-glutamate</name>
        <dbReference type="ChEBI" id="CHEBI:29985"/>
    </ligand>
</feature>
<evidence type="ECO:0000256" key="5">
    <source>
        <dbReference type="SAM" id="MobiDB-lite"/>
    </source>
</evidence>
<dbReference type="SUPFAM" id="SSF56235">
    <property type="entry name" value="N-terminal nucleophile aminohydrolases (Ntn hydrolases)"/>
    <property type="match status" value="1"/>
</dbReference>
<evidence type="ECO:0000256" key="1">
    <source>
        <dbReference type="ARBA" id="ARBA00009381"/>
    </source>
</evidence>
<keyword evidence="4" id="KW-0378">Hydrolase</keyword>
<comment type="catalytic activity">
    <reaction evidence="4">
        <text>an N-terminal (5-L-glutamyl)-[peptide] + an alpha-amino acid = 5-L-glutamyl amino acid + an N-terminal L-alpha-aminoacyl-[peptide]</text>
        <dbReference type="Rhea" id="RHEA:23904"/>
        <dbReference type="Rhea" id="RHEA-COMP:9780"/>
        <dbReference type="Rhea" id="RHEA-COMP:9795"/>
        <dbReference type="ChEBI" id="CHEBI:77644"/>
        <dbReference type="ChEBI" id="CHEBI:78597"/>
        <dbReference type="ChEBI" id="CHEBI:78599"/>
        <dbReference type="ChEBI" id="CHEBI:78608"/>
        <dbReference type="EC" id="2.3.2.2"/>
    </reaction>
</comment>
<dbReference type="InterPro" id="IPR000101">
    <property type="entry name" value="GGT_peptidase"/>
</dbReference>
<comment type="catalytic activity">
    <reaction evidence="4">
        <text>glutathione + H2O = L-cysteinylglycine + L-glutamate</text>
        <dbReference type="Rhea" id="RHEA:28807"/>
        <dbReference type="ChEBI" id="CHEBI:15377"/>
        <dbReference type="ChEBI" id="CHEBI:29985"/>
        <dbReference type="ChEBI" id="CHEBI:57925"/>
        <dbReference type="ChEBI" id="CHEBI:61694"/>
        <dbReference type="EC" id="3.4.19.13"/>
    </reaction>
</comment>
<feature type="active site" description="Nucleophile" evidence="2">
    <location>
        <position position="770"/>
    </location>
</feature>
<keyword evidence="4" id="KW-0808">Transferase</keyword>
<dbReference type="Proteomes" id="UP000001307">
    <property type="component" value="Unassembled WGS sequence"/>
</dbReference>
<keyword evidence="6" id="KW-0732">Signal</keyword>
<sequence>MRMFRCLSLFVSCLTATEINMTPGGMPSPPTKQIVADKRYEGLVGKGEWEMILNVMVWSEGPTWGCMSELFNILPPTWWQNKLVFSDTRLEKIYSWDPKSKLTDVVMEKAGYGIDPVIDTHLWMEPGSNGLAANPHTGELVICQHGSRALAALSPDGNLRKLVTKTSFGPLNSPNDVAIHKTTGDIFFTDPVFGKQTVNNNLIRGNMGGAPELDTPGFSGVYRYNPKNEKVTLVNNEMQQPNGIGITPDNELIVAYCNETVWQWWKWQLNEDGSVAGEKTIFIDGKDTMSGPGYPDGLHVDEEGNVWVSGPGGLYIYDKNGVFLGGEKFTTIATSNVLVAPEGAVKLSNGSCLAVLKMGLQRKWIYAAVFLVCALGLGLGLGFGLSGKEELEDPVFEFPADKPCIEDPNTGCYREQAAATDDSRCSIIANDIMNKGGSAVDSAIAAIACEGVVNGYHSGIGGASFMTVYDEKTKKAEFFNCRERAPLASTEDMFKDKPNEAMHGPLAIAVPGEVKCMKEAHARYGSLPWSDIFQPSVDLARNGWELWNYTYLAMEDKADFLQGDYISWAGKNWTGNWEPYLKDNGKIKIIGDKIKDEELAKTLEMIQQDPDSFYNGLLADLIIEDLKELNATITKEDLQNYKALVSSPLESTYGDLKFFFPRAPSSGPILQLMMNIIEGYKLSPESRVDPLANHRIVESMKHGYAIRTGLGDPEFYPYDQADLEKKITGFYGAVDRFLKIKQALPDFEPSQTHDIDYYNPIFQGKDDHGTLSVSTQDKNGQAVAVTTTVNLYFGSKLRGRRTGITFNDGMDDFSTTGFNNDFGVPPSPMNFVKGGKRCVSSMAPTIAIDKNSGKAKIVIGAAGGTKITTGIYQVLLNKIWLGYSGSDSVRRHRFHHQLDPNEINWSDAVDGIDGPEWEEMIRALERDHGHKLRETGRINSDNTIEGVSDWRHGGVPDGK</sequence>
<keyword evidence="9" id="KW-1185">Reference proteome</keyword>
<feature type="domain" description="SMP-30/Gluconolactonase/LRE-like region" evidence="7">
    <location>
        <begin position="76"/>
        <end position="324"/>
    </location>
</feature>
<dbReference type="GO" id="GO:0005886">
    <property type="term" value="C:plasma membrane"/>
    <property type="evidence" value="ECO:0007669"/>
    <property type="project" value="TreeGrafter"/>
</dbReference>
<dbReference type="GO" id="GO:0036374">
    <property type="term" value="F:glutathione hydrolase activity"/>
    <property type="evidence" value="ECO:0007669"/>
    <property type="project" value="UniProtKB-UniRule"/>
</dbReference>
<dbReference type="PANTHER" id="PTHR11686">
    <property type="entry name" value="GAMMA GLUTAMYL TRANSPEPTIDASE"/>
    <property type="match status" value="1"/>
</dbReference>
<dbReference type="SUPFAM" id="SSF63829">
    <property type="entry name" value="Calcium-dependent phosphotriesterase"/>
    <property type="match status" value="1"/>
</dbReference>
<dbReference type="AlphaFoldDB" id="E4X8V5"/>
<dbReference type="Gene3D" id="2.120.10.30">
    <property type="entry name" value="TolB, C-terminal domain"/>
    <property type="match status" value="1"/>
</dbReference>
<keyword evidence="4" id="KW-0012">Acyltransferase</keyword>
<feature type="chain" id="PRO_5003192738" description="Glutathione hydrolase" evidence="6">
    <location>
        <begin position="17"/>
        <end position="959"/>
    </location>
</feature>
<feature type="compositionally biased region" description="Basic and acidic residues" evidence="5">
    <location>
        <begin position="948"/>
        <end position="959"/>
    </location>
</feature>
<accession>E4X8V5</accession>
<dbReference type="EMBL" id="FN653030">
    <property type="protein sequence ID" value="CBY19165.1"/>
    <property type="molecule type" value="Genomic_DNA"/>
</dbReference>
<comment type="similarity">
    <text evidence="1">Belongs to the gamma-glutamyltransferase family.</text>
</comment>
<protein>
    <recommendedName>
        <fullName evidence="4">Glutathione hydrolase</fullName>
        <ecNumber evidence="4">2.3.2.2</ecNumber>
        <ecNumber evidence="4">3.4.19.13</ecNumber>
    </recommendedName>
    <alternativeName>
        <fullName evidence="4">Gamma-glutamyltransferase</fullName>
    </alternativeName>
    <alternativeName>
        <fullName evidence="4">Gamma-glutamyltranspeptidase</fullName>
    </alternativeName>
</protein>
<keyword evidence="4" id="KW-0812">Transmembrane</keyword>
<keyword evidence="4" id="KW-0472">Membrane</keyword>
<dbReference type="PANTHER" id="PTHR11686:SF9">
    <property type="entry name" value="RE13973P"/>
    <property type="match status" value="1"/>
</dbReference>
<dbReference type="OrthoDB" id="1081007at2759"/>
<dbReference type="InterPro" id="IPR011042">
    <property type="entry name" value="6-blade_b-propeller_TolB-like"/>
</dbReference>
<dbReference type="InterPro" id="IPR043138">
    <property type="entry name" value="GGT_lsub"/>
</dbReference>
<dbReference type="EC" id="3.4.19.13" evidence="4"/>
<feature type="region of interest" description="Disordered" evidence="5">
    <location>
        <begin position="935"/>
        <end position="959"/>
    </location>
</feature>
<evidence type="ECO:0000313" key="8">
    <source>
        <dbReference type="EMBL" id="CBY19165.1"/>
    </source>
</evidence>
<dbReference type="GO" id="GO:0006751">
    <property type="term" value="P:glutathione catabolic process"/>
    <property type="evidence" value="ECO:0007669"/>
    <property type="project" value="UniProtKB-UniRule"/>
</dbReference>
<keyword evidence="4" id="KW-1133">Transmembrane helix</keyword>
<evidence type="ECO:0000256" key="4">
    <source>
        <dbReference type="RuleBase" id="RU368068"/>
    </source>
</evidence>
<dbReference type="Gene3D" id="1.10.246.130">
    <property type="match status" value="1"/>
</dbReference>
<organism evidence="8">
    <name type="scientific">Oikopleura dioica</name>
    <name type="common">Tunicate</name>
    <dbReference type="NCBI Taxonomy" id="34765"/>
    <lineage>
        <taxon>Eukaryota</taxon>
        <taxon>Metazoa</taxon>
        <taxon>Chordata</taxon>
        <taxon>Tunicata</taxon>
        <taxon>Appendicularia</taxon>
        <taxon>Copelata</taxon>
        <taxon>Oikopleuridae</taxon>
        <taxon>Oikopleura</taxon>
    </lineage>
</organism>
<dbReference type="Pfam" id="PF08450">
    <property type="entry name" value="SGL"/>
    <property type="match status" value="1"/>
</dbReference>
<reference evidence="8" key="1">
    <citation type="journal article" date="2010" name="Science">
        <title>Plasticity of animal genome architecture unmasked by rapid evolution of a pelagic tunicate.</title>
        <authorList>
            <person name="Denoeud F."/>
            <person name="Henriet S."/>
            <person name="Mungpakdee S."/>
            <person name="Aury J.M."/>
            <person name="Da Silva C."/>
            <person name="Brinkmann H."/>
            <person name="Mikhaleva J."/>
            <person name="Olsen L.C."/>
            <person name="Jubin C."/>
            <person name="Canestro C."/>
            <person name="Bouquet J.M."/>
            <person name="Danks G."/>
            <person name="Poulain J."/>
            <person name="Campsteijn C."/>
            <person name="Adamski M."/>
            <person name="Cross I."/>
            <person name="Yadetie F."/>
            <person name="Muffato M."/>
            <person name="Louis A."/>
            <person name="Butcher S."/>
            <person name="Tsagkogeorga G."/>
            <person name="Konrad A."/>
            <person name="Singh S."/>
            <person name="Jensen M.F."/>
            <person name="Cong E.H."/>
            <person name="Eikeseth-Otteraa H."/>
            <person name="Noel B."/>
            <person name="Anthouard V."/>
            <person name="Porcel B.M."/>
            <person name="Kachouri-Lafond R."/>
            <person name="Nishino A."/>
            <person name="Ugolini M."/>
            <person name="Chourrout P."/>
            <person name="Nishida H."/>
            <person name="Aasland R."/>
            <person name="Huzurbazar S."/>
            <person name="Westhof E."/>
            <person name="Delsuc F."/>
            <person name="Lehrach H."/>
            <person name="Reinhardt R."/>
            <person name="Weissenbach J."/>
            <person name="Roy S.W."/>
            <person name="Artiguenave F."/>
            <person name="Postlethwait J.H."/>
            <person name="Manak J.R."/>
            <person name="Thompson E.M."/>
            <person name="Jaillon O."/>
            <person name="Du Pasquier L."/>
            <person name="Boudinot P."/>
            <person name="Liberles D.A."/>
            <person name="Volff J.N."/>
            <person name="Philippe H."/>
            <person name="Lenhard B."/>
            <person name="Roest Crollius H."/>
            <person name="Wincker P."/>
            <person name="Chourrout D."/>
        </authorList>
    </citation>
    <scope>NUCLEOTIDE SEQUENCE [LARGE SCALE GENOMIC DNA]</scope>
</reference>
<dbReference type="PRINTS" id="PR01210">
    <property type="entry name" value="GGTRANSPTASE"/>
</dbReference>
<dbReference type="EC" id="2.3.2.2" evidence="4"/>
<feature type="binding site" evidence="3">
    <location>
        <begin position="788"/>
        <end position="790"/>
    </location>
    <ligand>
        <name>L-glutamate</name>
        <dbReference type="ChEBI" id="CHEBI:29985"/>
    </ligand>
</feature>
<evidence type="ECO:0000313" key="9">
    <source>
        <dbReference type="Proteomes" id="UP000001307"/>
    </source>
</evidence>
<evidence type="ECO:0000259" key="7">
    <source>
        <dbReference type="Pfam" id="PF08450"/>
    </source>
</evidence>